<gene>
    <name evidence="7" type="ORF">SCF082_LOCUS20703</name>
</gene>
<evidence type="ECO:0000256" key="3">
    <source>
        <dbReference type="ARBA" id="ARBA00022989"/>
    </source>
</evidence>
<keyword evidence="3 5" id="KW-1133">Transmembrane helix</keyword>
<feature type="domain" description="SLC26A/SulP transporter" evidence="6">
    <location>
        <begin position="58"/>
        <end position="332"/>
    </location>
</feature>
<evidence type="ECO:0000259" key="6">
    <source>
        <dbReference type="Pfam" id="PF00916"/>
    </source>
</evidence>
<dbReference type="EMBL" id="CAXAMM010014514">
    <property type="protein sequence ID" value="CAK9033993.1"/>
    <property type="molecule type" value="Genomic_DNA"/>
</dbReference>
<feature type="transmembrane region" description="Helical" evidence="5">
    <location>
        <begin position="99"/>
        <end position="121"/>
    </location>
</feature>
<feature type="transmembrane region" description="Helical" evidence="5">
    <location>
        <begin position="169"/>
        <end position="186"/>
    </location>
</feature>
<comment type="subcellular location">
    <subcellularLocation>
        <location evidence="1">Membrane</location>
        <topology evidence="1">Multi-pass membrane protein</topology>
    </subcellularLocation>
</comment>
<sequence length="354" mass="38656">MEKPFVPSLTGLTEETRFWLRGSGHFWTADSEYSRLNDGKLRPTFQEWLPAYQCRETLLKDLGSAMTLGCVLFAQSLAHADLCKVTLITGPYSCLAPPLFYALFGTCVQASIGTGGLISLLTGEQLADFGDLEERTHAGAIFTLLVGVMISAMGIFRLAFLVRFLSKPALSGFISASAILIMLSQVKPAIGLPKSDVGGIMSIAFLHPKELDDLNPATVLFSFSCLIFLQLFKRLKASRSRVVKLMSEFKEVSRWHGDSAPGFFVGVLAVPWDKNCGNWFSEEYQIAVIGHVPAGMPTVQWPLRTSAAMVALVTFLSSFAAARKFSLKAGGRVELMKRRAKGVEAEAGILQTML</sequence>
<protein>
    <submittedName>
        <fullName evidence="7">Chloroplastic (AST82)</fullName>
    </submittedName>
</protein>
<accession>A0ABP0L614</accession>
<comment type="caution">
    <text evidence="7">The sequence shown here is derived from an EMBL/GenBank/DDBJ whole genome shotgun (WGS) entry which is preliminary data.</text>
</comment>
<dbReference type="InterPro" id="IPR001902">
    <property type="entry name" value="SLC26A/SulP_fam"/>
</dbReference>
<keyword evidence="4 5" id="KW-0472">Membrane</keyword>
<evidence type="ECO:0000256" key="5">
    <source>
        <dbReference type="SAM" id="Phobius"/>
    </source>
</evidence>
<dbReference type="Proteomes" id="UP001642464">
    <property type="component" value="Unassembled WGS sequence"/>
</dbReference>
<feature type="transmembrane region" description="Helical" evidence="5">
    <location>
        <begin position="141"/>
        <end position="162"/>
    </location>
</feature>
<keyword evidence="8" id="KW-1185">Reference proteome</keyword>
<evidence type="ECO:0000256" key="1">
    <source>
        <dbReference type="ARBA" id="ARBA00004141"/>
    </source>
</evidence>
<keyword evidence="2 5" id="KW-0812">Transmembrane</keyword>
<reference evidence="7 8" key="1">
    <citation type="submission" date="2024-02" db="EMBL/GenBank/DDBJ databases">
        <authorList>
            <person name="Chen Y."/>
            <person name="Shah S."/>
            <person name="Dougan E. K."/>
            <person name="Thang M."/>
            <person name="Chan C."/>
        </authorList>
    </citation>
    <scope>NUCLEOTIDE SEQUENCE [LARGE SCALE GENOMIC DNA]</scope>
</reference>
<dbReference type="PANTHER" id="PTHR11814">
    <property type="entry name" value="SULFATE TRANSPORTER"/>
    <property type="match status" value="1"/>
</dbReference>
<organism evidence="7 8">
    <name type="scientific">Durusdinium trenchii</name>
    <dbReference type="NCBI Taxonomy" id="1381693"/>
    <lineage>
        <taxon>Eukaryota</taxon>
        <taxon>Sar</taxon>
        <taxon>Alveolata</taxon>
        <taxon>Dinophyceae</taxon>
        <taxon>Suessiales</taxon>
        <taxon>Symbiodiniaceae</taxon>
        <taxon>Durusdinium</taxon>
    </lineage>
</organism>
<evidence type="ECO:0000256" key="2">
    <source>
        <dbReference type="ARBA" id="ARBA00022692"/>
    </source>
</evidence>
<feature type="transmembrane region" description="Helical" evidence="5">
    <location>
        <begin position="214"/>
        <end position="232"/>
    </location>
</feature>
<evidence type="ECO:0000256" key="4">
    <source>
        <dbReference type="ARBA" id="ARBA00023136"/>
    </source>
</evidence>
<name>A0ABP0L614_9DINO</name>
<evidence type="ECO:0000313" key="8">
    <source>
        <dbReference type="Proteomes" id="UP001642464"/>
    </source>
</evidence>
<dbReference type="InterPro" id="IPR011547">
    <property type="entry name" value="SLC26A/SulP_dom"/>
</dbReference>
<evidence type="ECO:0000313" key="7">
    <source>
        <dbReference type="EMBL" id="CAK9033993.1"/>
    </source>
</evidence>
<dbReference type="Pfam" id="PF00916">
    <property type="entry name" value="Sulfate_transp"/>
    <property type="match status" value="1"/>
</dbReference>
<proteinExistence type="predicted"/>